<feature type="transmembrane region" description="Helical" evidence="7">
    <location>
        <begin position="370"/>
        <end position="388"/>
    </location>
</feature>
<accession>K0V1L4</accession>
<dbReference type="InterPro" id="IPR011701">
    <property type="entry name" value="MFS"/>
</dbReference>
<evidence type="ECO:0000313" key="10">
    <source>
        <dbReference type="Proteomes" id="UP000006072"/>
    </source>
</evidence>
<dbReference type="RefSeq" id="WP_003931163.1">
    <property type="nucleotide sequence ID" value="NZ_JH814692.1"/>
</dbReference>
<reference evidence="9 10" key="1">
    <citation type="journal article" date="2012" name="J. Bacteriol.">
        <title>Complete Genome Sequence of Mycobacterium vaccae Type Strain ATCC 25954.</title>
        <authorList>
            <person name="Ho Y.S."/>
            <person name="Adroub S.A."/>
            <person name="Abadi M."/>
            <person name="Al Alwan B."/>
            <person name="Alkhateeb R."/>
            <person name="Gao G."/>
            <person name="Ragab A."/>
            <person name="Ali S."/>
            <person name="van Soolingen D."/>
            <person name="Bitter W."/>
            <person name="Pain A."/>
            <person name="Abdallah A.M."/>
        </authorList>
    </citation>
    <scope>NUCLEOTIDE SEQUENCE [LARGE SCALE GENOMIC DNA]</scope>
    <source>
        <strain evidence="9 10">ATCC 25954</strain>
    </source>
</reference>
<name>K0V1L4_MYCVA</name>
<evidence type="ECO:0000256" key="5">
    <source>
        <dbReference type="ARBA" id="ARBA00022989"/>
    </source>
</evidence>
<organism evidence="9 10">
    <name type="scientific">Mycolicibacterium vaccae ATCC 25954</name>
    <dbReference type="NCBI Taxonomy" id="1194972"/>
    <lineage>
        <taxon>Bacteria</taxon>
        <taxon>Bacillati</taxon>
        <taxon>Actinomycetota</taxon>
        <taxon>Actinomycetes</taxon>
        <taxon>Mycobacteriales</taxon>
        <taxon>Mycobacteriaceae</taxon>
        <taxon>Mycolicibacterium</taxon>
    </lineage>
</organism>
<dbReference type="GO" id="GO:0022857">
    <property type="term" value="F:transmembrane transporter activity"/>
    <property type="evidence" value="ECO:0007669"/>
    <property type="project" value="InterPro"/>
</dbReference>
<dbReference type="Gene3D" id="1.20.1250.20">
    <property type="entry name" value="MFS general substrate transporter like domains"/>
    <property type="match status" value="1"/>
</dbReference>
<dbReference type="GO" id="GO:0005886">
    <property type="term" value="C:plasma membrane"/>
    <property type="evidence" value="ECO:0007669"/>
    <property type="project" value="UniProtKB-SubCell"/>
</dbReference>
<dbReference type="SUPFAM" id="SSF103473">
    <property type="entry name" value="MFS general substrate transporter"/>
    <property type="match status" value="1"/>
</dbReference>
<keyword evidence="6 7" id="KW-0472">Membrane</keyword>
<feature type="transmembrane region" description="Helical" evidence="7">
    <location>
        <begin position="241"/>
        <end position="263"/>
    </location>
</feature>
<dbReference type="Pfam" id="PF07690">
    <property type="entry name" value="MFS_1"/>
    <property type="match status" value="1"/>
</dbReference>
<proteinExistence type="predicted"/>
<evidence type="ECO:0000256" key="4">
    <source>
        <dbReference type="ARBA" id="ARBA00022692"/>
    </source>
</evidence>
<feature type="transmembrane region" description="Helical" evidence="7">
    <location>
        <begin position="339"/>
        <end position="358"/>
    </location>
</feature>
<evidence type="ECO:0000313" key="9">
    <source>
        <dbReference type="EMBL" id="EJZ04869.1"/>
    </source>
</evidence>
<protein>
    <submittedName>
        <fullName evidence="9">Major facilitator superfamily protein</fullName>
    </submittedName>
</protein>
<comment type="subcellular location">
    <subcellularLocation>
        <location evidence="1">Cell membrane</location>
        <topology evidence="1">Multi-pass membrane protein</topology>
    </subcellularLocation>
</comment>
<keyword evidence="3" id="KW-1003">Cell membrane</keyword>
<feature type="transmembrane region" description="Helical" evidence="7">
    <location>
        <begin position="168"/>
        <end position="188"/>
    </location>
</feature>
<evidence type="ECO:0000259" key="8">
    <source>
        <dbReference type="PROSITE" id="PS50850"/>
    </source>
</evidence>
<dbReference type="Proteomes" id="UP000006072">
    <property type="component" value="Unassembled WGS sequence"/>
</dbReference>
<feature type="transmembrane region" description="Helical" evidence="7">
    <location>
        <begin position="299"/>
        <end position="318"/>
    </location>
</feature>
<dbReference type="InterPro" id="IPR036259">
    <property type="entry name" value="MFS_trans_sf"/>
</dbReference>
<sequence>MSASATPTRRRDFALLTYVLAAIMLGATLPTPMYDLYGQQLHFSVLTTTVIFAVYAGGVLGALLLFGRWSDVVGRRPMLLAAALLAIGSSVVFLAADSVTALLVGRVLSGLSVGIATGTATAAILESAPPRWRTRAAAVATLANLGALGLGPMVAGALIQFAPAPLHTAFVVHIVLMTIAVPAIAMTGETAERGGRLSIQRLSLPPQTRSVFAVAATAAFAGFAVNAMFTSVAPTFVTTLMGVQSHAVAGVVAGLTVLTAGVVQPAAVRVAPSRAIAIGSAVLIVAMVMLLAAVKFSSLWGLVVAAIVAGMGQGLSFGRGLAAVAERTPPDRRAEVSSSYFLVAYIALSLPIVAMGAAARSWGLQAAGEVFAIVIGVLALICFVAIVIQERRDRSGSST</sequence>
<dbReference type="PROSITE" id="PS50850">
    <property type="entry name" value="MFS"/>
    <property type="match status" value="1"/>
</dbReference>
<feature type="transmembrane region" description="Helical" evidence="7">
    <location>
        <begin position="41"/>
        <end position="66"/>
    </location>
</feature>
<dbReference type="PANTHER" id="PTHR23517:SF13">
    <property type="entry name" value="MAJOR FACILITATOR SUPERFAMILY MFS_1"/>
    <property type="match status" value="1"/>
</dbReference>
<keyword evidence="2" id="KW-0813">Transport</keyword>
<keyword evidence="4 7" id="KW-0812">Transmembrane</keyword>
<feature type="transmembrane region" description="Helical" evidence="7">
    <location>
        <begin position="209"/>
        <end position="229"/>
    </location>
</feature>
<evidence type="ECO:0000256" key="2">
    <source>
        <dbReference type="ARBA" id="ARBA00022448"/>
    </source>
</evidence>
<dbReference type="HOGENOM" id="CLU_038683_1_1_11"/>
<feature type="transmembrane region" description="Helical" evidence="7">
    <location>
        <begin position="275"/>
        <end position="293"/>
    </location>
</feature>
<dbReference type="PANTHER" id="PTHR23517">
    <property type="entry name" value="RESISTANCE PROTEIN MDTM, PUTATIVE-RELATED-RELATED"/>
    <property type="match status" value="1"/>
</dbReference>
<dbReference type="EMBL" id="ALQA01000097">
    <property type="protein sequence ID" value="EJZ04869.1"/>
    <property type="molecule type" value="Genomic_DNA"/>
</dbReference>
<keyword evidence="10" id="KW-1185">Reference proteome</keyword>
<feature type="transmembrane region" description="Helical" evidence="7">
    <location>
        <begin position="78"/>
        <end position="96"/>
    </location>
</feature>
<dbReference type="eggNOG" id="COG2814">
    <property type="taxonomic scope" value="Bacteria"/>
</dbReference>
<evidence type="ECO:0000256" key="3">
    <source>
        <dbReference type="ARBA" id="ARBA00022475"/>
    </source>
</evidence>
<feature type="transmembrane region" description="Helical" evidence="7">
    <location>
        <begin position="102"/>
        <end position="125"/>
    </location>
</feature>
<comment type="caution">
    <text evidence="9">The sequence shown here is derived from an EMBL/GenBank/DDBJ whole genome shotgun (WGS) entry which is preliminary data.</text>
</comment>
<evidence type="ECO:0000256" key="7">
    <source>
        <dbReference type="SAM" id="Phobius"/>
    </source>
</evidence>
<dbReference type="PATRIC" id="fig|1194972.3.peg.5410"/>
<keyword evidence="5 7" id="KW-1133">Transmembrane helix</keyword>
<dbReference type="InterPro" id="IPR050171">
    <property type="entry name" value="MFS_Transporters"/>
</dbReference>
<feature type="transmembrane region" description="Helical" evidence="7">
    <location>
        <begin position="12"/>
        <end position="29"/>
    </location>
</feature>
<evidence type="ECO:0000256" key="1">
    <source>
        <dbReference type="ARBA" id="ARBA00004651"/>
    </source>
</evidence>
<gene>
    <name evidence="9" type="ORF">MVAC_27209</name>
</gene>
<dbReference type="AlphaFoldDB" id="K0V1L4"/>
<feature type="transmembrane region" description="Helical" evidence="7">
    <location>
        <begin position="137"/>
        <end position="162"/>
    </location>
</feature>
<dbReference type="InterPro" id="IPR020846">
    <property type="entry name" value="MFS_dom"/>
</dbReference>
<evidence type="ECO:0000256" key="6">
    <source>
        <dbReference type="ARBA" id="ARBA00023136"/>
    </source>
</evidence>
<feature type="domain" description="Major facilitator superfamily (MFS) profile" evidence="8">
    <location>
        <begin position="1"/>
        <end position="394"/>
    </location>
</feature>